<evidence type="ECO:0000259" key="3">
    <source>
        <dbReference type="SMART" id="SM00331"/>
    </source>
</evidence>
<dbReference type="PANTHER" id="PTHR43156:SF2">
    <property type="entry name" value="STAGE II SPORULATION PROTEIN E"/>
    <property type="match status" value="1"/>
</dbReference>
<keyword evidence="5" id="KW-1185">Reference proteome</keyword>
<gene>
    <name evidence="4" type="ordered locus">MODMU_5546</name>
</gene>
<dbReference type="PANTHER" id="PTHR43156">
    <property type="entry name" value="STAGE II SPORULATION PROTEIN E-RELATED"/>
    <property type="match status" value="1"/>
</dbReference>
<dbReference type="SUPFAM" id="SSF81606">
    <property type="entry name" value="PP2C-like"/>
    <property type="match status" value="1"/>
</dbReference>
<dbReference type="OMA" id="IWFKATH"/>
<dbReference type="Gene3D" id="3.60.40.10">
    <property type="entry name" value="PPM-type phosphatase domain"/>
    <property type="match status" value="1"/>
</dbReference>
<dbReference type="GO" id="GO:0016791">
    <property type="term" value="F:phosphatase activity"/>
    <property type="evidence" value="ECO:0007669"/>
    <property type="project" value="TreeGrafter"/>
</dbReference>
<dbReference type="InterPro" id="IPR003018">
    <property type="entry name" value="GAF"/>
</dbReference>
<dbReference type="PATRIC" id="fig|477641.3.peg.5219"/>
<dbReference type="SMART" id="SM00331">
    <property type="entry name" value="PP2C_SIG"/>
    <property type="match status" value="1"/>
</dbReference>
<dbReference type="SMART" id="SM00065">
    <property type="entry name" value="GAF"/>
    <property type="match status" value="1"/>
</dbReference>
<dbReference type="EMBL" id="FO203431">
    <property type="protein sequence ID" value="CCH90914.1"/>
    <property type="molecule type" value="Genomic_DNA"/>
</dbReference>
<dbReference type="STRING" id="477641.MODMU_5546"/>
<dbReference type="SUPFAM" id="SSF55781">
    <property type="entry name" value="GAF domain-like"/>
    <property type="match status" value="1"/>
</dbReference>
<evidence type="ECO:0000259" key="2">
    <source>
        <dbReference type="SMART" id="SM00065"/>
    </source>
</evidence>
<dbReference type="eggNOG" id="COG2208">
    <property type="taxonomic scope" value="Bacteria"/>
</dbReference>
<dbReference type="AlphaFoldDB" id="I4F5K1"/>
<dbReference type="Pfam" id="PF01590">
    <property type="entry name" value="GAF"/>
    <property type="match status" value="1"/>
</dbReference>
<dbReference type="Gene3D" id="3.30.450.40">
    <property type="match status" value="1"/>
</dbReference>
<dbReference type="HOGENOM" id="CLU_000445_43_8_11"/>
<evidence type="ECO:0000313" key="5">
    <source>
        <dbReference type="Proteomes" id="UP000006461"/>
    </source>
</evidence>
<feature type="domain" description="PPM-type phosphatase" evidence="3">
    <location>
        <begin position="213"/>
        <end position="432"/>
    </location>
</feature>
<feature type="domain" description="GAF" evidence="2">
    <location>
        <begin position="29"/>
        <end position="175"/>
    </location>
</feature>
<dbReference type="InterPro" id="IPR036457">
    <property type="entry name" value="PPM-type-like_dom_sf"/>
</dbReference>
<keyword evidence="1" id="KW-0378">Hydrolase</keyword>
<dbReference type="InterPro" id="IPR052016">
    <property type="entry name" value="Bact_Sigma-Reg"/>
</dbReference>
<dbReference type="OrthoDB" id="118142at2"/>
<dbReference type="InterPro" id="IPR029016">
    <property type="entry name" value="GAF-like_dom_sf"/>
</dbReference>
<dbReference type="Pfam" id="PF07228">
    <property type="entry name" value="SpoIIE"/>
    <property type="match status" value="1"/>
</dbReference>
<dbReference type="KEGG" id="mmar:MODMU_5546"/>
<reference evidence="4 5" key="1">
    <citation type="journal article" date="2012" name="J. Bacteriol.">
        <title>Genome Sequence of Radiation-Resistant Modestobacter marinus Strain BC501, a Representative Actinobacterium That Thrives on Calcareous Stone Surfaces.</title>
        <authorList>
            <person name="Normand P."/>
            <person name="Gury J."/>
            <person name="Pujic P."/>
            <person name="Chouaia B."/>
            <person name="Crotti E."/>
            <person name="Brusetti L."/>
            <person name="Daffonchio D."/>
            <person name="Vacherie B."/>
            <person name="Barbe V."/>
            <person name="Medigue C."/>
            <person name="Calteau A."/>
            <person name="Ghodhbane-Gtari F."/>
            <person name="Essoussi I."/>
            <person name="Nouioui I."/>
            <person name="Abbassi-Ghozzi I."/>
            <person name="Gtari M."/>
        </authorList>
    </citation>
    <scope>NUCLEOTIDE SEQUENCE [LARGE SCALE GENOMIC DNA]</scope>
    <source>
        <strain evidence="5">BC 501</strain>
    </source>
</reference>
<organism evidence="4 5">
    <name type="scientific">Modestobacter italicus (strain DSM 44449 / CECT 9708 / BC 501)</name>
    <dbReference type="NCBI Taxonomy" id="2732864"/>
    <lineage>
        <taxon>Bacteria</taxon>
        <taxon>Bacillati</taxon>
        <taxon>Actinomycetota</taxon>
        <taxon>Actinomycetes</taxon>
        <taxon>Geodermatophilales</taxon>
        <taxon>Geodermatophilaceae</taxon>
        <taxon>Modestobacter</taxon>
    </lineage>
</organism>
<name>I4F5K1_MODI5</name>
<sequence length="436" mass="47300">MRTDRSAASPAAVSPALRPLPASTPLLAVSDPSFERFVRLVRRQLGVPVALVSLVDADEQVFPGAAGLPEPWQTSRRTPLTHSFCQHVVQAEQPLVIEDARDHPLVRDNLAVRDLSVVGYAGMPLRDADGLVVGSLCAITPRPRRWSDDDLAVLADLADACSSELQLRAVRDRANQSARVAAEQWQRTQELLEERQDVAATLQRAMLTRLPQQAHLTVAARYLPADARDQVGGDWYDTFVTPDGATVVAVGDTSGHDIAAAADMGQLRTLLRGYAVDRDEPPSQTMRRLDRAMETLSIDTLATVVLGRVDRDDDGVPTLRWTNAGHPAPLLLHPDGRVEVLETRAELLVGVHPGAPRTDHHVALPPGSTLLLHTDGLIEQRAGDRDIDAGTARVVQSLTGQADLPLEALVDRVLEVAHEPREDDIVVLAVRVHPLG</sequence>
<accession>I4F5K1</accession>
<proteinExistence type="predicted"/>
<protein>
    <submittedName>
        <fullName evidence="4">PAS/PAC sensor protein</fullName>
    </submittedName>
</protein>
<dbReference type="InterPro" id="IPR001932">
    <property type="entry name" value="PPM-type_phosphatase-like_dom"/>
</dbReference>
<evidence type="ECO:0000313" key="4">
    <source>
        <dbReference type="EMBL" id="CCH90914.1"/>
    </source>
</evidence>
<dbReference type="Proteomes" id="UP000006461">
    <property type="component" value="Chromosome"/>
</dbReference>
<dbReference type="eggNOG" id="COG2203">
    <property type="taxonomic scope" value="Bacteria"/>
</dbReference>
<evidence type="ECO:0000256" key="1">
    <source>
        <dbReference type="ARBA" id="ARBA00022801"/>
    </source>
</evidence>